<feature type="transmembrane region" description="Helical" evidence="1">
    <location>
        <begin position="525"/>
        <end position="543"/>
    </location>
</feature>
<evidence type="ECO:0008006" key="4">
    <source>
        <dbReference type="Google" id="ProtNLM"/>
    </source>
</evidence>
<accession>F4KRQ6</accession>
<evidence type="ECO:0000313" key="2">
    <source>
        <dbReference type="EMBL" id="AEE50010.1"/>
    </source>
</evidence>
<feature type="transmembrane region" description="Helical" evidence="1">
    <location>
        <begin position="7"/>
        <end position="25"/>
    </location>
</feature>
<dbReference type="RefSeq" id="WP_013764563.1">
    <property type="nucleotide sequence ID" value="NC_015510.1"/>
</dbReference>
<feature type="transmembrane region" description="Helical" evidence="1">
    <location>
        <begin position="293"/>
        <end position="313"/>
    </location>
</feature>
<dbReference type="Proteomes" id="UP000008461">
    <property type="component" value="Chromosome"/>
</dbReference>
<keyword evidence="3" id="KW-1185">Reference proteome</keyword>
<dbReference type="AlphaFoldDB" id="F4KRQ6"/>
<feature type="transmembrane region" description="Helical" evidence="1">
    <location>
        <begin position="588"/>
        <end position="605"/>
    </location>
</feature>
<dbReference type="OrthoDB" id="9807602at2"/>
<dbReference type="PANTHER" id="PTHR16214">
    <property type="entry name" value="TRANSMEMBRANE PROTEIN 260"/>
    <property type="match status" value="1"/>
</dbReference>
<dbReference type="STRING" id="760192.Halhy_2125"/>
<keyword evidence="1" id="KW-0812">Transmembrane</keyword>
<dbReference type="HOGENOM" id="CLU_005363_0_0_10"/>
<dbReference type="PANTHER" id="PTHR16214:SF3">
    <property type="entry name" value="TRANSMEMBRANE PROTEIN 260"/>
    <property type="match status" value="1"/>
</dbReference>
<feature type="transmembrane region" description="Helical" evidence="1">
    <location>
        <begin position="54"/>
        <end position="71"/>
    </location>
</feature>
<evidence type="ECO:0000256" key="1">
    <source>
        <dbReference type="SAM" id="Phobius"/>
    </source>
</evidence>
<feature type="transmembrane region" description="Helical" evidence="1">
    <location>
        <begin position="502"/>
        <end position="518"/>
    </location>
</feature>
<feature type="transmembrane region" description="Helical" evidence="1">
    <location>
        <begin position="122"/>
        <end position="143"/>
    </location>
</feature>
<dbReference type="EMBL" id="CP002691">
    <property type="protein sequence ID" value="AEE50010.1"/>
    <property type="molecule type" value="Genomic_DNA"/>
</dbReference>
<keyword evidence="1" id="KW-1133">Transmembrane helix</keyword>
<evidence type="ECO:0000313" key="3">
    <source>
        <dbReference type="Proteomes" id="UP000008461"/>
    </source>
</evidence>
<feature type="transmembrane region" description="Helical" evidence="1">
    <location>
        <begin position="183"/>
        <end position="210"/>
    </location>
</feature>
<sequence length="1029" mass="116034">MGSFKRTTNIVGWLVFAVATVVYYLSAERTGSLWDCGEFILGAYKLQVVHPPGAPLFLLVGRMFAWVASIFSDNPENIAFAVNLMSGLCTAFAAMFVAWVTIILGKLALVGRDDEPSTGDQVALAAAGLVAGLGTAFCTSIWFSAVEGEVYAMSTFFTALTLWATVKWYALPDDHQNDRWLIFAVYMVGLSIGVHLLSILTFPVLAMFFYFKRSKNVTFVGTGIAAFVGVVMVGLVQMIVITGLPRLWANFELFFVNTLGLPFHAGIIPTVLIILAAIYFGIRYAQKNQESTVQNVAVAFALMVLAMSTYGMVITRANSNPPINMNAPKDALSLLPYLNREQYGDRPLLRGPHFAAQPVNVETEKRYGRVGNRYEHVSDKVDYVYNDADKMLFPRMADPSQGRPSLYMQWMGMDPNQQLPEGWKPTQGQNIGFFWNYQIKWMYWRYFMWNFAGRQNGEQGFYPWDKSAGHWFSGISALDNMRLGNQALLPEVQKNNPARNKYYLLPFIFGLLGVVYHFGKRRNDFLGLLALFVITGVGIIVYSNQPPNEPRERDYVLAGSFFVYCIWMGMAVLAIYELLRDRVKLSGPVGAGLAGALVLIAPILMGTQNFDDHSRNGHYASRDYASNFLNSVEKNAVIFTYGDNDTYPLWYAQEVEGIRRDVRVVNLSLIAVDWYIDLLRRKINESPALKLTLSSSAYQGDRRNQVFFVEQGSPGQMSAQDFMKFVGEDHPQQLSNGGATESYLPSRNVYLPVPKAKVIEMGLAKATDTTLVDRIPLRMPTESYMTKDDIAILDVIVSNLWERPIYFAVTTQASKFFGLDDYMQLEGLALRIVPTRTQSDPNFGLIGSGKVDKEKVYENVMKKWRWGNFDKKPTFVDNSYAPSLQSMQLVMRRAAGAFLAEDKKDKAIALTDQYFKSFPHFNFPYDYRTNYMLEIYVRAGAYNKAKPHMEILAKETFAQLKFISSQDPEVIASSYDLQKRLAEQTIQTLIRDATENKDEKFLAELTKNFAPYQTTPTENSMFPNAPEGQ</sequence>
<feature type="transmembrane region" description="Helical" evidence="1">
    <location>
        <begin position="150"/>
        <end position="171"/>
    </location>
</feature>
<proteinExistence type="predicted"/>
<feature type="transmembrane region" description="Helical" evidence="1">
    <location>
        <begin position="555"/>
        <end position="576"/>
    </location>
</feature>
<gene>
    <name evidence="2" type="ordered locus">Halhy_2125</name>
</gene>
<feature type="transmembrane region" description="Helical" evidence="1">
    <location>
        <begin position="261"/>
        <end position="281"/>
    </location>
</feature>
<dbReference type="InterPro" id="IPR052724">
    <property type="entry name" value="GT117_domain-containing"/>
</dbReference>
<reference key="2">
    <citation type="submission" date="2011-04" db="EMBL/GenBank/DDBJ databases">
        <title>Complete sequence of chromosome of Haliscomenobacter hydrossis DSM 1100.</title>
        <authorList>
            <consortium name="US DOE Joint Genome Institute (JGI-PGF)"/>
            <person name="Lucas S."/>
            <person name="Han J."/>
            <person name="Lapidus A."/>
            <person name="Bruce D."/>
            <person name="Goodwin L."/>
            <person name="Pitluck S."/>
            <person name="Peters L."/>
            <person name="Kyrpides N."/>
            <person name="Mavromatis K."/>
            <person name="Ivanova N."/>
            <person name="Ovchinnikova G."/>
            <person name="Pagani I."/>
            <person name="Daligault H."/>
            <person name="Detter J.C."/>
            <person name="Han C."/>
            <person name="Land M."/>
            <person name="Hauser L."/>
            <person name="Markowitz V."/>
            <person name="Cheng J.-F."/>
            <person name="Hugenholtz P."/>
            <person name="Woyke T."/>
            <person name="Wu D."/>
            <person name="Verbarg S."/>
            <person name="Frueling A."/>
            <person name="Brambilla E."/>
            <person name="Klenk H.-P."/>
            <person name="Eisen J.A."/>
        </authorList>
    </citation>
    <scope>NUCLEOTIDE SEQUENCE</scope>
    <source>
        <strain>DSM 1100</strain>
    </source>
</reference>
<reference evidence="2 3" key="1">
    <citation type="journal article" date="2011" name="Stand. Genomic Sci.">
        <title>Complete genome sequence of Haliscomenobacter hydrossis type strain (O).</title>
        <authorList>
            <consortium name="US DOE Joint Genome Institute (JGI-PGF)"/>
            <person name="Daligault H."/>
            <person name="Lapidus A."/>
            <person name="Zeytun A."/>
            <person name="Nolan M."/>
            <person name="Lucas S."/>
            <person name="Del Rio T.G."/>
            <person name="Tice H."/>
            <person name="Cheng J.F."/>
            <person name="Tapia R."/>
            <person name="Han C."/>
            <person name="Goodwin L."/>
            <person name="Pitluck S."/>
            <person name="Liolios K."/>
            <person name="Pagani I."/>
            <person name="Ivanova N."/>
            <person name="Huntemann M."/>
            <person name="Mavromatis K."/>
            <person name="Mikhailova N."/>
            <person name="Pati A."/>
            <person name="Chen A."/>
            <person name="Palaniappan K."/>
            <person name="Land M."/>
            <person name="Hauser L."/>
            <person name="Brambilla E.M."/>
            <person name="Rohde M."/>
            <person name="Verbarg S."/>
            <person name="Goker M."/>
            <person name="Bristow J."/>
            <person name="Eisen J.A."/>
            <person name="Markowitz V."/>
            <person name="Hugenholtz P."/>
            <person name="Kyrpides N.C."/>
            <person name="Klenk H.P."/>
            <person name="Woyke T."/>
        </authorList>
    </citation>
    <scope>NUCLEOTIDE SEQUENCE [LARGE SCALE GENOMIC DNA]</scope>
    <source>
        <strain evidence="3">ATCC 27775 / DSM 1100 / LMG 10767 / O</strain>
    </source>
</reference>
<organism evidence="2 3">
    <name type="scientific">Haliscomenobacter hydrossis (strain ATCC 27775 / DSM 1100 / LMG 10767 / O)</name>
    <dbReference type="NCBI Taxonomy" id="760192"/>
    <lineage>
        <taxon>Bacteria</taxon>
        <taxon>Pseudomonadati</taxon>
        <taxon>Bacteroidota</taxon>
        <taxon>Saprospiria</taxon>
        <taxon>Saprospirales</taxon>
        <taxon>Haliscomenobacteraceae</taxon>
        <taxon>Haliscomenobacter</taxon>
    </lineage>
</organism>
<name>F4KRQ6_HALH1</name>
<feature type="transmembrane region" description="Helical" evidence="1">
    <location>
        <begin position="78"/>
        <end position="102"/>
    </location>
</feature>
<feature type="transmembrane region" description="Helical" evidence="1">
    <location>
        <begin position="217"/>
        <end position="241"/>
    </location>
</feature>
<dbReference type="InterPro" id="IPR021280">
    <property type="entry name" value="TMEM260-like"/>
</dbReference>
<dbReference type="Pfam" id="PF11028">
    <property type="entry name" value="TMEM260-like"/>
    <property type="match status" value="1"/>
</dbReference>
<keyword evidence="1" id="KW-0472">Membrane</keyword>
<dbReference type="eggNOG" id="COG0730">
    <property type="taxonomic scope" value="Bacteria"/>
</dbReference>
<protein>
    <recommendedName>
        <fullName evidence="4">DUF2723 domain-containing protein</fullName>
    </recommendedName>
</protein>
<dbReference type="KEGG" id="hhy:Halhy_2125"/>